<accession>A0A1Y1IF96</accession>
<evidence type="ECO:0000256" key="12">
    <source>
        <dbReference type="PROSITE-ProRule" id="PRU00175"/>
    </source>
</evidence>
<evidence type="ECO:0000313" key="15">
    <source>
        <dbReference type="Proteomes" id="UP000054558"/>
    </source>
</evidence>
<dbReference type="EC" id="2.3.2.27" evidence="3"/>
<protein>
    <recommendedName>
        <fullName evidence="3">RING-type E3 ubiquitin transferase</fullName>
        <ecNumber evidence="3">2.3.2.27</ecNumber>
    </recommendedName>
</protein>
<dbReference type="GO" id="GO:0061630">
    <property type="term" value="F:ubiquitin protein ligase activity"/>
    <property type="evidence" value="ECO:0000318"/>
    <property type="project" value="GO_Central"/>
</dbReference>
<dbReference type="InterPro" id="IPR058981">
    <property type="entry name" value="MGRN1/RNF157-like_N"/>
</dbReference>
<dbReference type="Proteomes" id="UP000054558">
    <property type="component" value="Unassembled WGS sequence"/>
</dbReference>
<evidence type="ECO:0000256" key="5">
    <source>
        <dbReference type="ARBA" id="ARBA00022707"/>
    </source>
</evidence>
<evidence type="ECO:0000256" key="2">
    <source>
        <dbReference type="ARBA" id="ARBA00004906"/>
    </source>
</evidence>
<keyword evidence="7 12" id="KW-0863">Zinc-finger</keyword>
<keyword evidence="15" id="KW-1185">Reference proteome</keyword>
<evidence type="ECO:0000256" key="4">
    <source>
        <dbReference type="ARBA" id="ARBA00022679"/>
    </source>
</evidence>
<dbReference type="CDD" id="cd16789">
    <property type="entry name" value="mRING-HC-C3HC5_MGRN1-like"/>
    <property type="match status" value="1"/>
</dbReference>
<gene>
    <name evidence="14" type="ORF">KFL_003500090</name>
</gene>
<proteinExistence type="inferred from homology"/>
<evidence type="ECO:0000256" key="1">
    <source>
        <dbReference type="ARBA" id="ARBA00000900"/>
    </source>
</evidence>
<dbReference type="OMA" id="NERGKEC"/>
<keyword evidence="10" id="KW-0449">Lipoprotein</keyword>
<dbReference type="PROSITE" id="PS50089">
    <property type="entry name" value="ZF_RING_2"/>
    <property type="match status" value="1"/>
</dbReference>
<dbReference type="InterPro" id="IPR013083">
    <property type="entry name" value="Znf_RING/FYVE/PHD"/>
</dbReference>
<keyword evidence="5" id="KW-0519">Myristate</keyword>
<dbReference type="AlphaFoldDB" id="A0A1Y1IF96"/>
<dbReference type="GO" id="GO:0008270">
    <property type="term" value="F:zinc ion binding"/>
    <property type="evidence" value="ECO:0007669"/>
    <property type="project" value="UniProtKB-KW"/>
</dbReference>
<organism evidence="14 15">
    <name type="scientific">Klebsormidium nitens</name>
    <name type="common">Green alga</name>
    <name type="synonym">Ulothrix nitens</name>
    <dbReference type="NCBI Taxonomy" id="105231"/>
    <lineage>
        <taxon>Eukaryota</taxon>
        <taxon>Viridiplantae</taxon>
        <taxon>Streptophyta</taxon>
        <taxon>Klebsormidiophyceae</taxon>
        <taxon>Klebsormidiales</taxon>
        <taxon>Klebsormidiaceae</taxon>
        <taxon>Klebsormidium</taxon>
    </lineage>
</organism>
<dbReference type="PANTHER" id="PTHR22996:SF0">
    <property type="entry name" value="RE60872P-RELATED"/>
    <property type="match status" value="1"/>
</dbReference>
<dbReference type="Pfam" id="PF26192">
    <property type="entry name" value="RNF157-like_N"/>
    <property type="match status" value="1"/>
</dbReference>
<evidence type="ECO:0000256" key="11">
    <source>
        <dbReference type="ARBA" id="ARBA00025721"/>
    </source>
</evidence>
<dbReference type="OrthoDB" id="2020449at2759"/>
<feature type="domain" description="RING-type" evidence="13">
    <location>
        <begin position="271"/>
        <end position="310"/>
    </location>
</feature>
<keyword evidence="4" id="KW-0808">Transferase</keyword>
<dbReference type="InterPro" id="IPR001841">
    <property type="entry name" value="Znf_RING"/>
</dbReference>
<dbReference type="InterPro" id="IPR045194">
    <property type="entry name" value="MGRN1/RNF157-like"/>
</dbReference>
<dbReference type="PANTHER" id="PTHR22996">
    <property type="entry name" value="MAHOGUNIN"/>
    <property type="match status" value="1"/>
</dbReference>
<name>A0A1Y1IF96_KLENI</name>
<dbReference type="EMBL" id="DF237299">
    <property type="protein sequence ID" value="GAQ87397.1"/>
    <property type="molecule type" value="Genomic_DNA"/>
</dbReference>
<dbReference type="InterPro" id="IPR045195">
    <property type="entry name" value="LOG2-like_mRING_C3HC5"/>
</dbReference>
<keyword evidence="8" id="KW-0833">Ubl conjugation pathway</keyword>
<comment type="pathway">
    <text evidence="2">Protein modification; protein ubiquitination.</text>
</comment>
<evidence type="ECO:0000259" key="13">
    <source>
        <dbReference type="PROSITE" id="PS50089"/>
    </source>
</evidence>
<reference evidence="14 15" key="1">
    <citation type="journal article" date="2014" name="Nat. Commun.">
        <title>Klebsormidium flaccidum genome reveals primary factors for plant terrestrial adaptation.</title>
        <authorList>
            <person name="Hori K."/>
            <person name="Maruyama F."/>
            <person name="Fujisawa T."/>
            <person name="Togashi T."/>
            <person name="Yamamoto N."/>
            <person name="Seo M."/>
            <person name="Sato S."/>
            <person name="Yamada T."/>
            <person name="Mori H."/>
            <person name="Tajima N."/>
            <person name="Moriyama T."/>
            <person name="Ikeuchi M."/>
            <person name="Watanabe M."/>
            <person name="Wada H."/>
            <person name="Kobayashi K."/>
            <person name="Saito M."/>
            <person name="Masuda T."/>
            <person name="Sasaki-Sekimoto Y."/>
            <person name="Mashiguchi K."/>
            <person name="Awai K."/>
            <person name="Shimojima M."/>
            <person name="Masuda S."/>
            <person name="Iwai M."/>
            <person name="Nobusawa T."/>
            <person name="Narise T."/>
            <person name="Kondo S."/>
            <person name="Saito H."/>
            <person name="Sato R."/>
            <person name="Murakawa M."/>
            <person name="Ihara Y."/>
            <person name="Oshima-Yamada Y."/>
            <person name="Ohtaka K."/>
            <person name="Satoh M."/>
            <person name="Sonobe K."/>
            <person name="Ishii M."/>
            <person name="Ohtani R."/>
            <person name="Kanamori-Sato M."/>
            <person name="Honoki R."/>
            <person name="Miyazaki D."/>
            <person name="Mochizuki H."/>
            <person name="Umetsu J."/>
            <person name="Higashi K."/>
            <person name="Shibata D."/>
            <person name="Kamiya Y."/>
            <person name="Sato N."/>
            <person name="Nakamura Y."/>
            <person name="Tabata S."/>
            <person name="Ida S."/>
            <person name="Kurokawa K."/>
            <person name="Ohta H."/>
        </authorList>
    </citation>
    <scope>NUCLEOTIDE SEQUENCE [LARGE SCALE GENOMIC DNA]</scope>
    <source>
        <strain evidence="14 15">NIES-2285</strain>
    </source>
</reference>
<evidence type="ECO:0000256" key="3">
    <source>
        <dbReference type="ARBA" id="ARBA00012483"/>
    </source>
</evidence>
<dbReference type="Pfam" id="PF13920">
    <property type="entry name" value="zf-C3HC4_3"/>
    <property type="match status" value="1"/>
</dbReference>
<keyword evidence="6" id="KW-0479">Metal-binding</keyword>
<dbReference type="Gene3D" id="3.30.40.10">
    <property type="entry name" value="Zinc/RING finger domain, C3HC4 (zinc finger)"/>
    <property type="match status" value="1"/>
</dbReference>
<sequence>MGAAVSRHHRFPAAVRTNVDPELGLIEASSQVTPLDVRVNLPEPSPLPKLRPTRTIKSSVNLKKQSLRLKLDKTRTLLPGQAPKFQLAFELDALEACKVTAYVLGYEKSAKAGAAPGTVPTRIKSKHTKSGVVVANFGRGLAHQFEHPPGTGLTIPIPEGEPLLSKSGKTIYPLVIRVETVGEQVVARGGKENVEPQQGQEQGQQEKKVAAQVQTTFATLVKQADGSFEAQVAKQVLWAHGTSYVLHEIFGIDRNPESSLAGADDAGNKECVICLTEIRDTLALPCRHLCMCADCAKALRYQTNKCPICRCVVESLLVIRVSNGKAGTAR</sequence>
<evidence type="ECO:0000313" key="14">
    <source>
        <dbReference type="EMBL" id="GAQ87397.1"/>
    </source>
</evidence>
<dbReference type="SMART" id="SM00184">
    <property type="entry name" value="RING"/>
    <property type="match status" value="1"/>
</dbReference>
<keyword evidence="9" id="KW-0862">Zinc</keyword>
<evidence type="ECO:0000256" key="10">
    <source>
        <dbReference type="ARBA" id="ARBA00023288"/>
    </source>
</evidence>
<dbReference type="SUPFAM" id="SSF57850">
    <property type="entry name" value="RING/U-box"/>
    <property type="match status" value="1"/>
</dbReference>
<evidence type="ECO:0000256" key="7">
    <source>
        <dbReference type="ARBA" id="ARBA00022771"/>
    </source>
</evidence>
<dbReference type="GO" id="GO:0016567">
    <property type="term" value="P:protein ubiquitination"/>
    <property type="evidence" value="ECO:0000318"/>
    <property type="project" value="GO_Central"/>
</dbReference>
<comment type="similarity">
    <text evidence="11">Belongs to the RING-type zinc finger family. LOG2 subfamily.</text>
</comment>
<evidence type="ECO:0000256" key="6">
    <source>
        <dbReference type="ARBA" id="ARBA00022723"/>
    </source>
</evidence>
<evidence type="ECO:0000256" key="9">
    <source>
        <dbReference type="ARBA" id="ARBA00022833"/>
    </source>
</evidence>
<comment type="catalytic activity">
    <reaction evidence="1">
        <text>S-ubiquitinyl-[E2 ubiquitin-conjugating enzyme]-L-cysteine + [acceptor protein]-L-lysine = [E2 ubiquitin-conjugating enzyme]-L-cysteine + N(6)-ubiquitinyl-[acceptor protein]-L-lysine.</text>
        <dbReference type="EC" id="2.3.2.27"/>
    </reaction>
</comment>
<evidence type="ECO:0000256" key="8">
    <source>
        <dbReference type="ARBA" id="ARBA00022786"/>
    </source>
</evidence>